<dbReference type="InterPro" id="IPR001678">
    <property type="entry name" value="MeTrfase_RsmB-F_NOP2_dom"/>
</dbReference>
<feature type="binding site" evidence="11">
    <location>
        <begin position="273"/>
        <end position="279"/>
    </location>
    <ligand>
        <name>S-adenosyl-L-methionine</name>
        <dbReference type="ChEBI" id="CHEBI:59789"/>
    </ligand>
</feature>
<keyword evidence="2" id="KW-0698">rRNA processing</keyword>
<dbReference type="InterPro" id="IPR049560">
    <property type="entry name" value="MeTrfase_RsmB-F_NOP2_cat"/>
</dbReference>
<dbReference type="PROSITE" id="PS51686">
    <property type="entry name" value="SAM_MT_RSMB_NOP"/>
    <property type="match status" value="1"/>
</dbReference>
<protein>
    <recommendedName>
        <fullName evidence="9">NOL1/NOP2/Sun domain family member 4</fullName>
    </recommendedName>
</protein>
<keyword evidence="8" id="KW-0496">Mitochondrion</keyword>
<proteinExistence type="inferred from homology"/>
<dbReference type="GO" id="GO:0003723">
    <property type="term" value="F:RNA binding"/>
    <property type="evidence" value="ECO:0007669"/>
    <property type="project" value="UniProtKB-UniRule"/>
</dbReference>
<evidence type="ECO:0000256" key="4">
    <source>
        <dbReference type="ARBA" id="ARBA00022679"/>
    </source>
</evidence>
<feature type="region of interest" description="Disordered" evidence="12">
    <location>
        <begin position="136"/>
        <end position="164"/>
    </location>
</feature>
<evidence type="ECO:0000256" key="1">
    <source>
        <dbReference type="ARBA" id="ARBA00004173"/>
    </source>
</evidence>
<evidence type="ECO:0000256" key="6">
    <source>
        <dbReference type="ARBA" id="ARBA00022884"/>
    </source>
</evidence>
<dbReference type="GO" id="GO:0008173">
    <property type="term" value="F:RNA methyltransferase activity"/>
    <property type="evidence" value="ECO:0007669"/>
    <property type="project" value="InterPro"/>
</dbReference>
<dbReference type="Pfam" id="PF01189">
    <property type="entry name" value="Methyltr_RsmB-F"/>
    <property type="match status" value="1"/>
</dbReference>
<dbReference type="InterPro" id="IPR029063">
    <property type="entry name" value="SAM-dependent_MTases_sf"/>
</dbReference>
<feature type="binding site" evidence="11">
    <location>
        <position position="342"/>
    </location>
    <ligand>
        <name>S-adenosyl-L-methionine</name>
        <dbReference type="ChEBI" id="CHEBI:59789"/>
    </ligand>
</feature>
<evidence type="ECO:0000256" key="2">
    <source>
        <dbReference type="ARBA" id="ARBA00022552"/>
    </source>
</evidence>
<keyword evidence="7" id="KW-0809">Transit peptide</keyword>
<sequence length="471" mass="53912">MSRTIFCNSQLYFSYKLPSNKLISFKQMRHRRYKKKMAFQNNPRTNTQHALNHFDMYYSNYYKELWPSIRISLLSQQKYCALVNHCDESTTFKTESILSDLGAEDFIQRAVDISTDLKTEHSQSIETGSLLTEKDKLIGSDDSDKDNTQPSHRSDSIVFSSNNEPIDEKNTSLYDFMPTNKVYTQREFLHQELARQNTFEDTDYPVNVITEDIPRIPDTLKAYCYKRGNIDLFPEPTISRGNSKLGYYMMDAASLLPVIALDVQENDNVLDMCSAPGGKMLAMLQYQHSGTLLCNDSSKSRLQRLTRTLHSYGNQTMIDKVTVHQDDGVTLNEPSFEKVLVDVPCTNDRHSALEDDNNMFKPGRMKERLQIPALQKHLLLSGIMSCIPGGSVVYSTCSLSPGQNDGVIQATLEHIWKETNIDISVVDLSYMQKLFKDTFSFYPSCRFGQLVLPNLRANFGPMFICKLKRIK</sequence>
<dbReference type="Gene3D" id="3.40.50.150">
    <property type="entry name" value="Vaccinia Virus protein VP39"/>
    <property type="match status" value="1"/>
</dbReference>
<keyword evidence="3 11" id="KW-0489">Methyltransferase</keyword>
<feature type="binding site" evidence="11">
    <location>
        <position position="296"/>
    </location>
    <ligand>
        <name>S-adenosyl-L-methionine</name>
        <dbReference type="ChEBI" id="CHEBI:59789"/>
    </ligand>
</feature>
<dbReference type="PANTHER" id="PTHR22808">
    <property type="entry name" value="NCL1 YEAST -RELATED NOL1/NOP2/FMU SUN DOMAIN-CONTAINING"/>
    <property type="match status" value="1"/>
</dbReference>
<dbReference type="SUPFAM" id="SSF53335">
    <property type="entry name" value="S-adenosyl-L-methionine-dependent methyltransferases"/>
    <property type="match status" value="1"/>
</dbReference>
<keyword evidence="6 11" id="KW-0694">RNA-binding</keyword>
<evidence type="ECO:0000256" key="10">
    <source>
        <dbReference type="ARBA" id="ARBA00049302"/>
    </source>
</evidence>
<gene>
    <name evidence="14" type="ORF">MCOR_58295</name>
</gene>
<evidence type="ECO:0000256" key="12">
    <source>
        <dbReference type="SAM" id="MobiDB-lite"/>
    </source>
</evidence>
<evidence type="ECO:0000256" key="9">
    <source>
        <dbReference type="ARBA" id="ARBA00042050"/>
    </source>
</evidence>
<organism evidence="14 15">
    <name type="scientific">Mytilus coruscus</name>
    <name type="common">Sea mussel</name>
    <dbReference type="NCBI Taxonomy" id="42192"/>
    <lineage>
        <taxon>Eukaryota</taxon>
        <taxon>Metazoa</taxon>
        <taxon>Spiralia</taxon>
        <taxon>Lophotrochozoa</taxon>
        <taxon>Mollusca</taxon>
        <taxon>Bivalvia</taxon>
        <taxon>Autobranchia</taxon>
        <taxon>Pteriomorphia</taxon>
        <taxon>Mytilida</taxon>
        <taxon>Mytiloidea</taxon>
        <taxon>Mytilidae</taxon>
        <taxon>Mytilinae</taxon>
        <taxon>Mytilus</taxon>
    </lineage>
</organism>
<keyword evidence="4 11" id="KW-0808">Transferase</keyword>
<evidence type="ECO:0000256" key="5">
    <source>
        <dbReference type="ARBA" id="ARBA00022691"/>
    </source>
</evidence>
<dbReference type="InterPro" id="IPR023267">
    <property type="entry name" value="RCMT"/>
</dbReference>
<feature type="binding site" evidence="11">
    <location>
        <position position="326"/>
    </location>
    <ligand>
        <name>S-adenosyl-L-methionine</name>
        <dbReference type="ChEBI" id="CHEBI:59789"/>
    </ligand>
</feature>
<keyword evidence="5 11" id="KW-0949">S-adenosyl-L-methionine</keyword>
<dbReference type="Gene3D" id="6.20.240.40">
    <property type="match status" value="1"/>
</dbReference>
<dbReference type="AlphaFoldDB" id="A0A6J8F1J4"/>
<dbReference type="GO" id="GO:0031167">
    <property type="term" value="P:rRNA methylation"/>
    <property type="evidence" value="ECO:0007669"/>
    <property type="project" value="TreeGrafter"/>
</dbReference>
<dbReference type="OrthoDB" id="8020218at2759"/>
<dbReference type="FunFam" id="3.40.50.150:FF:000055">
    <property type="entry name" value="5-methylcytosine rRNA methyltransferase NSUN4"/>
    <property type="match status" value="1"/>
</dbReference>
<keyword evidence="15" id="KW-1185">Reference proteome</keyword>
<comment type="subcellular location">
    <subcellularLocation>
        <location evidence="1">Mitochondrion</location>
    </subcellularLocation>
</comment>
<dbReference type="PRINTS" id="PR02008">
    <property type="entry name" value="RCMTFAMILY"/>
</dbReference>
<comment type="catalytic activity">
    <reaction evidence="10">
        <text>a cytidine in rRNA + S-adenosyl-L-methionine = a 5-methylcytidine in rRNA + S-adenosyl-L-homocysteine + H(+)</text>
        <dbReference type="Rhea" id="RHEA:61484"/>
        <dbReference type="Rhea" id="RHEA-COMP:15836"/>
        <dbReference type="Rhea" id="RHEA-COMP:15837"/>
        <dbReference type="ChEBI" id="CHEBI:15378"/>
        <dbReference type="ChEBI" id="CHEBI:57856"/>
        <dbReference type="ChEBI" id="CHEBI:59789"/>
        <dbReference type="ChEBI" id="CHEBI:74483"/>
        <dbReference type="ChEBI" id="CHEBI:82748"/>
    </reaction>
</comment>
<accession>A0A6J8F1J4</accession>
<dbReference type="EMBL" id="CACVKT020010437">
    <property type="protein sequence ID" value="CAC5426600.1"/>
    <property type="molecule type" value="Genomic_DNA"/>
</dbReference>
<reference evidence="14 15" key="1">
    <citation type="submission" date="2020-06" db="EMBL/GenBank/DDBJ databases">
        <authorList>
            <person name="Li R."/>
            <person name="Bekaert M."/>
        </authorList>
    </citation>
    <scope>NUCLEOTIDE SEQUENCE [LARGE SCALE GENOMIC DNA]</scope>
    <source>
        <strain evidence="15">wild</strain>
    </source>
</reference>
<dbReference type="GO" id="GO:0005762">
    <property type="term" value="C:mitochondrial large ribosomal subunit"/>
    <property type="evidence" value="ECO:0007669"/>
    <property type="project" value="TreeGrafter"/>
</dbReference>
<evidence type="ECO:0000256" key="3">
    <source>
        <dbReference type="ARBA" id="ARBA00022603"/>
    </source>
</evidence>
<evidence type="ECO:0000256" key="8">
    <source>
        <dbReference type="ARBA" id="ARBA00023128"/>
    </source>
</evidence>
<comment type="similarity">
    <text evidence="11">Belongs to the class I-like SAM-binding methyltransferase superfamily. RsmB/NOP family.</text>
</comment>
<evidence type="ECO:0000313" key="15">
    <source>
        <dbReference type="Proteomes" id="UP000507470"/>
    </source>
</evidence>
<dbReference type="PANTHER" id="PTHR22808:SF3">
    <property type="entry name" value="5-METHYLCYTOSINE RRNA METHYLTRANSFERASE NSUN4"/>
    <property type="match status" value="1"/>
</dbReference>
<evidence type="ECO:0000259" key="13">
    <source>
        <dbReference type="PROSITE" id="PS51686"/>
    </source>
</evidence>
<feature type="active site" description="Nucleophile" evidence="11">
    <location>
        <position position="397"/>
    </location>
</feature>
<feature type="domain" description="SAM-dependent MTase RsmB/NOP-type" evidence="13">
    <location>
        <begin position="165"/>
        <end position="470"/>
    </location>
</feature>
<evidence type="ECO:0000256" key="7">
    <source>
        <dbReference type="ARBA" id="ARBA00022946"/>
    </source>
</evidence>
<name>A0A6J8F1J4_MYTCO</name>
<evidence type="ECO:0000256" key="11">
    <source>
        <dbReference type="PROSITE-ProRule" id="PRU01023"/>
    </source>
</evidence>
<evidence type="ECO:0000313" key="14">
    <source>
        <dbReference type="EMBL" id="CAC5426600.1"/>
    </source>
</evidence>
<dbReference type="Proteomes" id="UP000507470">
    <property type="component" value="Unassembled WGS sequence"/>
</dbReference>